<sequence length="127" mass="14758">MKRNIFFLPLIFILVLFSSCAKDSKIKQEDFDMKTWKDDPFACKGDREKLEDDFLSVKDRLLGTSITDIRRILGKPDRVDLDTRSTKQYVYYVTEGSQCKGKVGEEGKSYKIYFDALELVREVSPIL</sequence>
<dbReference type="Pfam" id="PF04355">
    <property type="entry name" value="BamE"/>
    <property type="match status" value="1"/>
</dbReference>
<keyword evidence="4" id="KW-1185">Reference proteome</keyword>
<dbReference type="EMBL" id="CP076128">
    <property type="protein sequence ID" value="QWG07025.1"/>
    <property type="molecule type" value="Genomic_DNA"/>
</dbReference>
<dbReference type="PROSITE" id="PS51257">
    <property type="entry name" value="PROKAR_LIPOPROTEIN"/>
    <property type="match status" value="1"/>
</dbReference>
<name>A0ABX8GVQ4_9BACT</name>
<feature type="signal peptide" evidence="1">
    <location>
        <begin position="1"/>
        <end position="21"/>
    </location>
</feature>
<accession>A0ABX8GVQ4</accession>
<protein>
    <submittedName>
        <fullName evidence="3">Outer membrane protein assembly factor BamE</fullName>
    </submittedName>
</protein>
<dbReference type="RefSeq" id="WP_144074427.1">
    <property type="nucleotide sequence ID" value="NZ_CP076128.1"/>
</dbReference>
<feature type="chain" id="PRO_5045855946" evidence="1">
    <location>
        <begin position="22"/>
        <end position="127"/>
    </location>
</feature>
<organism evidence="3 4">
    <name type="scientific">Flammeovirga kamogawensis</name>
    <dbReference type="NCBI Taxonomy" id="373891"/>
    <lineage>
        <taxon>Bacteria</taxon>
        <taxon>Pseudomonadati</taxon>
        <taxon>Bacteroidota</taxon>
        <taxon>Cytophagia</taxon>
        <taxon>Cytophagales</taxon>
        <taxon>Flammeovirgaceae</taxon>
        <taxon>Flammeovirga</taxon>
    </lineage>
</organism>
<dbReference type="InterPro" id="IPR007450">
    <property type="entry name" value="BamE_dom"/>
</dbReference>
<gene>
    <name evidence="3" type="primary">bamE</name>
    <name evidence="3" type="ORF">KM029_17245</name>
</gene>
<reference evidence="3 4" key="1">
    <citation type="submission" date="2021-05" db="EMBL/GenBank/DDBJ databases">
        <title>Comparative genomic studies on the polysaccharide-degrading batcterial strains of the Flammeovirga genus.</title>
        <authorList>
            <person name="Zewei F."/>
            <person name="Zheng Z."/>
            <person name="Yu L."/>
            <person name="Ruyue G."/>
            <person name="Yanhong M."/>
            <person name="Yuanyuan C."/>
            <person name="Jingyan G."/>
            <person name="Wenjun H."/>
        </authorList>
    </citation>
    <scope>NUCLEOTIDE SEQUENCE [LARGE SCALE GENOMIC DNA]</scope>
    <source>
        <strain evidence="3 4">YS10</strain>
    </source>
</reference>
<dbReference type="Proteomes" id="UP000682802">
    <property type="component" value="Chromosome 1"/>
</dbReference>
<evidence type="ECO:0000313" key="3">
    <source>
        <dbReference type="EMBL" id="QWG07025.1"/>
    </source>
</evidence>
<evidence type="ECO:0000259" key="2">
    <source>
        <dbReference type="Pfam" id="PF04355"/>
    </source>
</evidence>
<proteinExistence type="predicted"/>
<evidence type="ECO:0000313" key="4">
    <source>
        <dbReference type="Proteomes" id="UP000682802"/>
    </source>
</evidence>
<feature type="domain" description="Outer membrane protein assembly factor BamE" evidence="2">
    <location>
        <begin position="63"/>
        <end position="122"/>
    </location>
</feature>
<keyword evidence="1" id="KW-0732">Signal</keyword>
<evidence type="ECO:0000256" key="1">
    <source>
        <dbReference type="SAM" id="SignalP"/>
    </source>
</evidence>